<feature type="transmembrane region" description="Helical" evidence="1">
    <location>
        <begin position="71"/>
        <end position="97"/>
    </location>
</feature>
<dbReference type="RefSeq" id="WP_242777496.1">
    <property type="nucleotide sequence ID" value="NZ_JALDAY010000020.1"/>
</dbReference>
<feature type="transmembrane region" description="Helical" evidence="1">
    <location>
        <begin position="103"/>
        <end position="129"/>
    </location>
</feature>
<comment type="caution">
    <text evidence="2">The sequence shown here is derived from an EMBL/GenBank/DDBJ whole genome shotgun (WGS) entry which is preliminary data.</text>
</comment>
<keyword evidence="1" id="KW-0472">Membrane</keyword>
<reference evidence="2" key="1">
    <citation type="submission" date="2022-03" db="EMBL/GenBank/DDBJ databases">
        <title>Streptomyces 7R015 and 7R016 isolated from Barleria lupulina in Thailand.</title>
        <authorList>
            <person name="Kanchanasin P."/>
            <person name="Phongsopitanun W."/>
            <person name="Tanasupawat S."/>
        </authorList>
    </citation>
    <scope>NUCLEOTIDE SEQUENCE</scope>
    <source>
        <strain evidence="2">7R015</strain>
    </source>
</reference>
<proteinExistence type="predicted"/>
<sequence>MSETENATTDWWPRMSDEAANAEARRIIDDVYRPTPPPALILTSYRDDTEPPTVGDAPPVWQDDRRIVPAWAAGTAVASLGIGAGTTGIGCGIWLVLKGFASMSVTGVICMGVLLSGIAFAALSIGAALSRARRSVSHAVYTGPVTKHTHVTTHTRGAFARSHTHLHN</sequence>
<organism evidence="2 3">
    <name type="scientific">Streptomyces cylindrosporus</name>
    <dbReference type="NCBI Taxonomy" id="2927583"/>
    <lineage>
        <taxon>Bacteria</taxon>
        <taxon>Bacillati</taxon>
        <taxon>Actinomycetota</taxon>
        <taxon>Actinomycetes</taxon>
        <taxon>Kitasatosporales</taxon>
        <taxon>Streptomycetaceae</taxon>
        <taxon>Streptomyces</taxon>
    </lineage>
</organism>
<protein>
    <submittedName>
        <fullName evidence="2">Uncharacterized protein</fullName>
    </submittedName>
</protein>
<dbReference type="Proteomes" id="UP001165269">
    <property type="component" value="Unassembled WGS sequence"/>
</dbReference>
<keyword evidence="3" id="KW-1185">Reference proteome</keyword>
<keyword evidence="1" id="KW-0812">Transmembrane</keyword>
<evidence type="ECO:0000313" key="2">
    <source>
        <dbReference type="EMBL" id="MCI3278653.1"/>
    </source>
</evidence>
<evidence type="ECO:0000256" key="1">
    <source>
        <dbReference type="SAM" id="Phobius"/>
    </source>
</evidence>
<name>A0ABS9YN13_9ACTN</name>
<evidence type="ECO:0000313" key="3">
    <source>
        <dbReference type="Proteomes" id="UP001165269"/>
    </source>
</evidence>
<accession>A0ABS9YN13</accession>
<gene>
    <name evidence="2" type="ORF">MQP27_47075</name>
</gene>
<dbReference type="EMBL" id="JALDAY010000020">
    <property type="protein sequence ID" value="MCI3278653.1"/>
    <property type="molecule type" value="Genomic_DNA"/>
</dbReference>
<keyword evidence="1" id="KW-1133">Transmembrane helix</keyword>